<accession>A0AAD4R7C8</accession>
<keyword evidence="3" id="KW-1185">Reference proteome</keyword>
<dbReference type="Proteomes" id="UP001201812">
    <property type="component" value="Unassembled WGS sequence"/>
</dbReference>
<protein>
    <submittedName>
        <fullName evidence="2">Serine palmitoyltransferase 3</fullName>
    </submittedName>
</protein>
<dbReference type="EMBL" id="JAKKPZ010000005">
    <property type="protein sequence ID" value="KAI1720849.1"/>
    <property type="molecule type" value="Genomic_DNA"/>
</dbReference>
<reference evidence="2" key="1">
    <citation type="submission" date="2022-01" db="EMBL/GenBank/DDBJ databases">
        <title>Genome Sequence Resource for Two Populations of Ditylenchus destructor, the Migratory Endoparasitic Phytonematode.</title>
        <authorList>
            <person name="Zhang H."/>
            <person name="Lin R."/>
            <person name="Xie B."/>
        </authorList>
    </citation>
    <scope>NUCLEOTIDE SEQUENCE</scope>
    <source>
        <strain evidence="2">BazhouSP</strain>
    </source>
</reference>
<sequence>MDLENGHLLPSQVQVNGHSKTNGMKQNGKVLPMENGFACNQRKGVGQKNGGVLNHFNDRDEKIPNGLLQNECHPGVWEDIGEEWEYAQKGYHPDACPKTPMVTAWLTNCCHWVLTLIAIVAEWLRYYDFIRNDWAQERPQQRDFAPLTTQFQAVFANNIYRKASDIMNRPIASVPGPVVTLKNRHTFDHGWTYV</sequence>
<name>A0AAD4R7C8_9BILA</name>
<feature type="compositionally biased region" description="Polar residues" evidence="1">
    <location>
        <begin position="11"/>
        <end position="22"/>
    </location>
</feature>
<evidence type="ECO:0000313" key="2">
    <source>
        <dbReference type="EMBL" id="KAI1720849.1"/>
    </source>
</evidence>
<comment type="caution">
    <text evidence="2">The sequence shown here is derived from an EMBL/GenBank/DDBJ whole genome shotgun (WGS) entry which is preliminary data.</text>
</comment>
<dbReference type="AlphaFoldDB" id="A0AAD4R7C8"/>
<organism evidence="2 3">
    <name type="scientific">Ditylenchus destructor</name>
    <dbReference type="NCBI Taxonomy" id="166010"/>
    <lineage>
        <taxon>Eukaryota</taxon>
        <taxon>Metazoa</taxon>
        <taxon>Ecdysozoa</taxon>
        <taxon>Nematoda</taxon>
        <taxon>Chromadorea</taxon>
        <taxon>Rhabditida</taxon>
        <taxon>Tylenchina</taxon>
        <taxon>Tylenchomorpha</taxon>
        <taxon>Sphaerularioidea</taxon>
        <taxon>Anguinidae</taxon>
        <taxon>Anguininae</taxon>
        <taxon>Ditylenchus</taxon>
    </lineage>
</organism>
<evidence type="ECO:0000256" key="1">
    <source>
        <dbReference type="SAM" id="MobiDB-lite"/>
    </source>
</evidence>
<gene>
    <name evidence="2" type="ORF">DdX_05097</name>
</gene>
<evidence type="ECO:0000313" key="3">
    <source>
        <dbReference type="Proteomes" id="UP001201812"/>
    </source>
</evidence>
<proteinExistence type="predicted"/>
<feature type="region of interest" description="Disordered" evidence="1">
    <location>
        <begin position="1"/>
        <end position="22"/>
    </location>
</feature>